<dbReference type="KEGG" id="lao:AOX59_13915"/>
<protein>
    <submittedName>
        <fullName evidence="1">Uncharacterized protein</fullName>
    </submittedName>
</protein>
<name>A0A0U4E8F8_9BACI</name>
<evidence type="ECO:0000313" key="2">
    <source>
        <dbReference type="Proteomes" id="UP000050331"/>
    </source>
</evidence>
<dbReference type="Proteomes" id="UP000050331">
    <property type="component" value="Chromosome"/>
</dbReference>
<accession>A0A0U4E8F8</accession>
<dbReference type="STRING" id="1472767.AOX59_13915"/>
<dbReference type="AlphaFoldDB" id="A0A0U4E8F8"/>
<gene>
    <name evidence="1" type="ORF">AOX59_13915</name>
</gene>
<organism evidence="1 2">
    <name type="scientific">Lentibacillus amyloliquefaciens</name>
    <dbReference type="NCBI Taxonomy" id="1472767"/>
    <lineage>
        <taxon>Bacteria</taxon>
        <taxon>Bacillati</taxon>
        <taxon>Bacillota</taxon>
        <taxon>Bacilli</taxon>
        <taxon>Bacillales</taxon>
        <taxon>Bacillaceae</taxon>
        <taxon>Lentibacillus</taxon>
    </lineage>
</organism>
<sequence>MRIQGPKGAVSSTEKLQGKAYFFSKERRNKPTRNTDVSFLPDFLNNLFKQVIPKVIHICTNVRSYFGAELMFHTRFGCYLQFIHSLWIRFEKNKAILS</sequence>
<evidence type="ECO:0000313" key="1">
    <source>
        <dbReference type="EMBL" id="ALX49564.1"/>
    </source>
</evidence>
<proteinExistence type="predicted"/>
<keyword evidence="2" id="KW-1185">Reference proteome</keyword>
<reference evidence="1 2" key="1">
    <citation type="submission" date="2016-01" db="EMBL/GenBank/DDBJ databases">
        <title>Complete genome sequence of strain Lentibacillus amyloliquefaciens LAM0015T isolated from saline sediment.</title>
        <authorList>
            <person name="Wang J.-L."/>
            <person name="He M.-X."/>
        </authorList>
    </citation>
    <scope>NUCLEOTIDE SEQUENCE [LARGE SCALE GENOMIC DNA]</scope>
    <source>
        <strain evidence="1 2">LAM0015</strain>
    </source>
</reference>
<dbReference type="EMBL" id="CP013862">
    <property type="protein sequence ID" value="ALX49564.1"/>
    <property type="molecule type" value="Genomic_DNA"/>
</dbReference>